<dbReference type="Gene3D" id="1.10.286.20">
    <property type="match status" value="1"/>
</dbReference>
<feature type="domain" description="Regulator of nucleoside diphosphate kinase N-terminal" evidence="2">
    <location>
        <begin position="12"/>
        <end position="48"/>
    </location>
</feature>
<protein>
    <submittedName>
        <fullName evidence="3">GreA/GreB family elongation factor</fullName>
    </submittedName>
</protein>
<dbReference type="SUPFAM" id="SSF54534">
    <property type="entry name" value="FKBP-like"/>
    <property type="match status" value="1"/>
</dbReference>
<dbReference type="GO" id="GO:0003746">
    <property type="term" value="F:translation elongation factor activity"/>
    <property type="evidence" value="ECO:0007669"/>
    <property type="project" value="UniProtKB-KW"/>
</dbReference>
<dbReference type="Pfam" id="PF01272">
    <property type="entry name" value="GreA_GreB"/>
    <property type="match status" value="1"/>
</dbReference>
<evidence type="ECO:0000259" key="2">
    <source>
        <dbReference type="Pfam" id="PF14760"/>
    </source>
</evidence>
<evidence type="ECO:0000313" key="4">
    <source>
        <dbReference type="Proteomes" id="UP001560685"/>
    </source>
</evidence>
<keyword evidence="3" id="KW-0648">Protein biosynthesis</keyword>
<gene>
    <name evidence="3" type="ORF">ABFZ84_01910</name>
</gene>
<sequence>MSNLNNQTFVKPEIYITEADYKTLSALVDSRDDSVPTVALLGDEIDRAIRAEQCAENIFVQIGSVVEYTDLSGGQQKKIQLVLPQDADIAMARISVLTPVGASLIGLTEGSRFEWLGTDKRVRTLEIIKITEPTTAQ</sequence>
<dbReference type="RefSeq" id="WP_369312219.1">
    <property type="nucleotide sequence ID" value="NZ_JBEHZE010000001.1"/>
</dbReference>
<dbReference type="InterPro" id="IPR029462">
    <property type="entry name" value="Rnk_N"/>
</dbReference>
<organism evidence="3 4">
    <name type="scientific">Hyphococcus lacteus</name>
    <dbReference type="NCBI Taxonomy" id="3143536"/>
    <lineage>
        <taxon>Bacteria</taxon>
        <taxon>Pseudomonadati</taxon>
        <taxon>Pseudomonadota</taxon>
        <taxon>Alphaproteobacteria</taxon>
        <taxon>Parvularculales</taxon>
        <taxon>Parvularculaceae</taxon>
        <taxon>Hyphococcus</taxon>
    </lineage>
</organism>
<dbReference type="EMBL" id="JBEHZE010000001">
    <property type="protein sequence ID" value="MEX6632293.1"/>
    <property type="molecule type" value="Genomic_DNA"/>
</dbReference>
<name>A0ABV3Z1D8_9PROT</name>
<evidence type="ECO:0000313" key="3">
    <source>
        <dbReference type="EMBL" id="MEX6632293.1"/>
    </source>
</evidence>
<dbReference type="Gene3D" id="3.10.50.30">
    <property type="entry name" value="Transcription elongation factor, GreA/GreB, C-terminal domain"/>
    <property type="match status" value="1"/>
</dbReference>
<proteinExistence type="predicted"/>
<dbReference type="InterPro" id="IPR036953">
    <property type="entry name" value="GreA/GreB_C_sf"/>
</dbReference>
<keyword evidence="3" id="KW-0251">Elongation factor</keyword>
<feature type="domain" description="Transcription elongation factor GreA/GreB C-terminal" evidence="1">
    <location>
        <begin position="59"/>
        <end position="131"/>
    </location>
</feature>
<dbReference type="Pfam" id="PF14760">
    <property type="entry name" value="Rnk_N"/>
    <property type="match status" value="1"/>
</dbReference>
<evidence type="ECO:0000259" key="1">
    <source>
        <dbReference type="Pfam" id="PF01272"/>
    </source>
</evidence>
<dbReference type="InterPro" id="IPR001437">
    <property type="entry name" value="Tscrpt_elong_fac_GreA/B_C"/>
</dbReference>
<reference evidence="3 4" key="1">
    <citation type="submission" date="2024-05" db="EMBL/GenBank/DDBJ databases">
        <title>Three bacterial strains, DH-69, EH-24, and ECK-19 isolated from coastal sediments.</title>
        <authorList>
            <person name="Ye Y.-Q."/>
            <person name="Du Z.-J."/>
        </authorList>
    </citation>
    <scope>NUCLEOTIDE SEQUENCE [LARGE SCALE GENOMIC DNA]</scope>
    <source>
        <strain evidence="3 4">ECK-19</strain>
    </source>
</reference>
<keyword evidence="4" id="KW-1185">Reference proteome</keyword>
<comment type="caution">
    <text evidence="3">The sequence shown here is derived from an EMBL/GenBank/DDBJ whole genome shotgun (WGS) entry which is preliminary data.</text>
</comment>
<dbReference type="Proteomes" id="UP001560685">
    <property type="component" value="Unassembled WGS sequence"/>
</dbReference>
<accession>A0ABV3Z1D8</accession>